<organism evidence="1 2">
    <name type="scientific">Pantoea piersonii</name>
    <dbReference type="NCBI Taxonomy" id="2364647"/>
    <lineage>
        <taxon>Bacteria</taxon>
        <taxon>Pseudomonadati</taxon>
        <taxon>Pseudomonadota</taxon>
        <taxon>Gammaproteobacteria</taxon>
        <taxon>Enterobacterales</taxon>
        <taxon>Erwiniaceae</taxon>
        <taxon>Pantoea</taxon>
    </lineage>
</organism>
<reference evidence="1 2" key="1">
    <citation type="journal article" date="2022" name="J Glob Antimicrob Resist">
        <title>First complete genome of a multidrug resistant strain of the novel human pathogen Kalamiella piersonii (GABEKP28) identified in human saliva.</title>
        <authorList>
            <person name="McDonagh F."/>
            <person name="Singh N.K."/>
            <person name="Venkateswaran K."/>
            <person name="Lonappan A.M."/>
            <person name="Hallahan B."/>
            <person name="Tuohy A."/>
            <person name="Burke L."/>
            <person name="Kovarova A."/>
            <person name="Miliotis G."/>
        </authorList>
    </citation>
    <scope>NUCLEOTIDE SEQUENCE [LARGE SCALE GENOMIC DNA]</scope>
    <source>
        <strain evidence="1 2">GABEKP28</strain>
    </source>
</reference>
<evidence type="ECO:0000313" key="2">
    <source>
        <dbReference type="Proteomes" id="UP001211544"/>
    </source>
</evidence>
<evidence type="ECO:0000313" key="1">
    <source>
        <dbReference type="EMBL" id="WBG92075.1"/>
    </source>
</evidence>
<accession>A0AAJ5UB85</accession>
<dbReference type="RefSeq" id="WP_269950062.1">
    <property type="nucleotide sequence ID" value="NZ_CP104758.1"/>
</dbReference>
<gene>
    <name evidence="1" type="ORF">N5580_05925</name>
</gene>
<dbReference type="KEGG" id="kpie:N5580_05925"/>
<keyword evidence="2" id="KW-1185">Reference proteome</keyword>
<protein>
    <submittedName>
        <fullName evidence="1">Uncharacterized protein</fullName>
    </submittedName>
</protein>
<name>A0AAJ5UB85_9GAMM</name>
<dbReference type="EMBL" id="CP104758">
    <property type="protein sequence ID" value="WBG92075.1"/>
    <property type="molecule type" value="Genomic_DNA"/>
</dbReference>
<proteinExistence type="predicted"/>
<sequence length="128" mass="15475">MNDTDSSNSLHLIETWLPRFEYHVYRDRLRSHNLPTTPTRVAFLYWAEQMMKHCFTFEDFLQEWDNGNPHRVINQWLESGLIQKDFYNGTWYYVTEYAADSKSPFTCKSCNRINIKRLLEINQNKEQS</sequence>
<dbReference type="Proteomes" id="UP001211544">
    <property type="component" value="Chromosome"/>
</dbReference>
<dbReference type="AlphaFoldDB" id="A0AAJ5UB85"/>